<dbReference type="PROSITE" id="PS50279">
    <property type="entry name" value="BPTI_KUNITZ_2"/>
    <property type="match status" value="2"/>
</dbReference>
<keyword evidence="9" id="KW-1185">Reference proteome</keyword>
<dbReference type="VEuPathDB" id="VectorBase:RSAN_030379"/>
<evidence type="ECO:0000256" key="1">
    <source>
        <dbReference type="ARBA" id="ARBA00004613"/>
    </source>
</evidence>
<gene>
    <name evidence="8" type="ORF">HPB52_002206</name>
</gene>
<keyword evidence="2" id="KW-0964">Secreted</keyword>
<proteinExistence type="predicted"/>
<sequence>MKTIIIPTIVGLVCVHDRFTCSDPPEKGPCNETLTRYYFNVQDKTCKEFVYGGCQGNANNYETNEECSVSCELRPRPFCYLPKQRGACFSNHPRYFYNATSEKCEQFAYSGCRGNANNFLEIEECTRMCSSK</sequence>
<comment type="caution">
    <text evidence="8">The sequence shown here is derived from an EMBL/GenBank/DDBJ whole genome shotgun (WGS) entry which is preliminary data.</text>
</comment>
<name>A0A9D4T4W3_RHISA</name>
<dbReference type="AlphaFoldDB" id="A0A9D4T4W3"/>
<dbReference type="PRINTS" id="PR00759">
    <property type="entry name" value="BASICPTASE"/>
</dbReference>
<keyword evidence="4" id="KW-0677">Repeat</keyword>
<dbReference type="GO" id="GO:0005615">
    <property type="term" value="C:extracellular space"/>
    <property type="evidence" value="ECO:0007669"/>
    <property type="project" value="TreeGrafter"/>
</dbReference>
<keyword evidence="3" id="KW-0646">Protease inhibitor</keyword>
<evidence type="ECO:0000256" key="4">
    <source>
        <dbReference type="ARBA" id="ARBA00022737"/>
    </source>
</evidence>
<evidence type="ECO:0000256" key="2">
    <source>
        <dbReference type="ARBA" id="ARBA00022525"/>
    </source>
</evidence>
<dbReference type="Proteomes" id="UP000821837">
    <property type="component" value="Chromosome 11"/>
</dbReference>
<dbReference type="InterPro" id="IPR020901">
    <property type="entry name" value="Prtase_inh_Kunz-CS"/>
</dbReference>
<dbReference type="PROSITE" id="PS00280">
    <property type="entry name" value="BPTI_KUNITZ_1"/>
    <property type="match status" value="2"/>
</dbReference>
<protein>
    <recommendedName>
        <fullName evidence="7">BPTI/Kunitz inhibitor domain-containing protein</fullName>
    </recommendedName>
</protein>
<evidence type="ECO:0000256" key="5">
    <source>
        <dbReference type="ARBA" id="ARBA00022900"/>
    </source>
</evidence>
<accession>A0A9D4T4W3</accession>
<dbReference type="FunFam" id="4.10.410.10:FF:000020">
    <property type="entry name" value="Collagen, type VI, alpha 3"/>
    <property type="match status" value="1"/>
</dbReference>
<dbReference type="EMBL" id="JABSTV010001247">
    <property type="protein sequence ID" value="KAH7971688.1"/>
    <property type="molecule type" value="Genomic_DNA"/>
</dbReference>
<dbReference type="InterPro" id="IPR036880">
    <property type="entry name" value="Kunitz_BPTI_sf"/>
</dbReference>
<feature type="domain" description="BPTI/Kunitz inhibitor" evidence="7">
    <location>
        <begin position="79"/>
        <end position="129"/>
    </location>
</feature>
<evidence type="ECO:0000256" key="3">
    <source>
        <dbReference type="ARBA" id="ARBA00022690"/>
    </source>
</evidence>
<keyword evidence="5" id="KW-0722">Serine protease inhibitor</keyword>
<organism evidence="8 9">
    <name type="scientific">Rhipicephalus sanguineus</name>
    <name type="common">Brown dog tick</name>
    <name type="synonym">Ixodes sanguineus</name>
    <dbReference type="NCBI Taxonomy" id="34632"/>
    <lineage>
        <taxon>Eukaryota</taxon>
        <taxon>Metazoa</taxon>
        <taxon>Ecdysozoa</taxon>
        <taxon>Arthropoda</taxon>
        <taxon>Chelicerata</taxon>
        <taxon>Arachnida</taxon>
        <taxon>Acari</taxon>
        <taxon>Parasitiformes</taxon>
        <taxon>Ixodida</taxon>
        <taxon>Ixodoidea</taxon>
        <taxon>Ixodidae</taxon>
        <taxon>Rhipicephalinae</taxon>
        <taxon>Rhipicephalus</taxon>
        <taxon>Rhipicephalus</taxon>
    </lineage>
</organism>
<dbReference type="InterPro" id="IPR002223">
    <property type="entry name" value="Kunitz_BPTI"/>
</dbReference>
<evidence type="ECO:0000256" key="6">
    <source>
        <dbReference type="ARBA" id="ARBA00023157"/>
    </source>
</evidence>
<dbReference type="Pfam" id="PF00014">
    <property type="entry name" value="Kunitz_BPTI"/>
    <property type="match status" value="2"/>
</dbReference>
<dbReference type="InterPro" id="IPR050098">
    <property type="entry name" value="TFPI/VKTCI-like"/>
</dbReference>
<dbReference type="PANTHER" id="PTHR10083:SF374">
    <property type="entry name" value="BPTI_KUNITZ INHIBITOR DOMAIN-CONTAINING PROTEIN"/>
    <property type="match status" value="1"/>
</dbReference>
<evidence type="ECO:0000313" key="9">
    <source>
        <dbReference type="Proteomes" id="UP000821837"/>
    </source>
</evidence>
<dbReference type="SMART" id="SM00131">
    <property type="entry name" value="KU"/>
    <property type="match status" value="2"/>
</dbReference>
<dbReference type="GO" id="GO:0004867">
    <property type="term" value="F:serine-type endopeptidase inhibitor activity"/>
    <property type="evidence" value="ECO:0007669"/>
    <property type="project" value="UniProtKB-KW"/>
</dbReference>
<dbReference type="Gene3D" id="4.10.410.10">
    <property type="entry name" value="Pancreatic trypsin inhibitor Kunitz domain"/>
    <property type="match status" value="2"/>
</dbReference>
<evidence type="ECO:0000259" key="7">
    <source>
        <dbReference type="PROSITE" id="PS50279"/>
    </source>
</evidence>
<dbReference type="CDD" id="cd00109">
    <property type="entry name" value="Kunitz-type"/>
    <property type="match status" value="2"/>
</dbReference>
<feature type="domain" description="BPTI/Kunitz inhibitor" evidence="7">
    <location>
        <begin position="21"/>
        <end position="71"/>
    </location>
</feature>
<reference evidence="8" key="1">
    <citation type="journal article" date="2020" name="Cell">
        <title>Large-Scale Comparative Analyses of Tick Genomes Elucidate Their Genetic Diversity and Vector Capacities.</title>
        <authorList>
            <consortium name="Tick Genome and Microbiome Consortium (TIGMIC)"/>
            <person name="Jia N."/>
            <person name="Wang J."/>
            <person name="Shi W."/>
            <person name="Du L."/>
            <person name="Sun Y."/>
            <person name="Zhan W."/>
            <person name="Jiang J.F."/>
            <person name="Wang Q."/>
            <person name="Zhang B."/>
            <person name="Ji P."/>
            <person name="Bell-Sakyi L."/>
            <person name="Cui X.M."/>
            <person name="Yuan T.T."/>
            <person name="Jiang B.G."/>
            <person name="Yang W.F."/>
            <person name="Lam T.T."/>
            <person name="Chang Q.C."/>
            <person name="Ding S.J."/>
            <person name="Wang X.J."/>
            <person name="Zhu J.G."/>
            <person name="Ruan X.D."/>
            <person name="Zhao L."/>
            <person name="Wei J.T."/>
            <person name="Ye R.Z."/>
            <person name="Que T.C."/>
            <person name="Du C.H."/>
            <person name="Zhou Y.H."/>
            <person name="Cheng J.X."/>
            <person name="Dai P.F."/>
            <person name="Guo W.B."/>
            <person name="Han X.H."/>
            <person name="Huang E.J."/>
            <person name="Li L.F."/>
            <person name="Wei W."/>
            <person name="Gao Y.C."/>
            <person name="Liu J.Z."/>
            <person name="Shao H.Z."/>
            <person name="Wang X."/>
            <person name="Wang C.C."/>
            <person name="Yang T.C."/>
            <person name="Huo Q.B."/>
            <person name="Li W."/>
            <person name="Chen H.Y."/>
            <person name="Chen S.E."/>
            <person name="Zhou L.G."/>
            <person name="Ni X.B."/>
            <person name="Tian J.H."/>
            <person name="Sheng Y."/>
            <person name="Liu T."/>
            <person name="Pan Y.S."/>
            <person name="Xia L.Y."/>
            <person name="Li J."/>
            <person name="Zhao F."/>
            <person name="Cao W.C."/>
        </authorList>
    </citation>
    <scope>NUCLEOTIDE SEQUENCE</scope>
    <source>
        <strain evidence="8">Rsan-2018</strain>
    </source>
</reference>
<dbReference type="PANTHER" id="PTHR10083">
    <property type="entry name" value="KUNITZ-TYPE PROTEASE INHIBITOR-RELATED"/>
    <property type="match status" value="1"/>
</dbReference>
<keyword evidence="6" id="KW-1015">Disulfide bond</keyword>
<reference evidence="8" key="2">
    <citation type="submission" date="2021-09" db="EMBL/GenBank/DDBJ databases">
        <authorList>
            <person name="Jia N."/>
            <person name="Wang J."/>
            <person name="Shi W."/>
            <person name="Du L."/>
            <person name="Sun Y."/>
            <person name="Zhan W."/>
            <person name="Jiang J."/>
            <person name="Wang Q."/>
            <person name="Zhang B."/>
            <person name="Ji P."/>
            <person name="Sakyi L.B."/>
            <person name="Cui X."/>
            <person name="Yuan T."/>
            <person name="Jiang B."/>
            <person name="Yang W."/>
            <person name="Lam T.T.-Y."/>
            <person name="Chang Q."/>
            <person name="Ding S."/>
            <person name="Wang X."/>
            <person name="Zhu J."/>
            <person name="Ruan X."/>
            <person name="Zhao L."/>
            <person name="Wei J."/>
            <person name="Que T."/>
            <person name="Du C."/>
            <person name="Cheng J."/>
            <person name="Dai P."/>
            <person name="Han X."/>
            <person name="Huang E."/>
            <person name="Gao Y."/>
            <person name="Liu J."/>
            <person name="Shao H."/>
            <person name="Ye R."/>
            <person name="Li L."/>
            <person name="Wei W."/>
            <person name="Wang X."/>
            <person name="Wang C."/>
            <person name="Huo Q."/>
            <person name="Li W."/>
            <person name="Guo W."/>
            <person name="Chen H."/>
            <person name="Chen S."/>
            <person name="Zhou L."/>
            <person name="Zhou L."/>
            <person name="Ni X."/>
            <person name="Tian J."/>
            <person name="Zhou Y."/>
            <person name="Sheng Y."/>
            <person name="Liu T."/>
            <person name="Pan Y."/>
            <person name="Xia L."/>
            <person name="Li J."/>
            <person name="Zhao F."/>
            <person name="Cao W."/>
        </authorList>
    </citation>
    <scope>NUCLEOTIDE SEQUENCE</scope>
    <source>
        <strain evidence="8">Rsan-2018</strain>
        <tissue evidence="8">Larvae</tissue>
    </source>
</reference>
<dbReference type="SUPFAM" id="SSF57362">
    <property type="entry name" value="BPTI-like"/>
    <property type="match status" value="2"/>
</dbReference>
<evidence type="ECO:0000313" key="8">
    <source>
        <dbReference type="EMBL" id="KAH7971688.1"/>
    </source>
</evidence>
<comment type="subcellular location">
    <subcellularLocation>
        <location evidence="1">Secreted</location>
    </subcellularLocation>
</comment>